<protein>
    <submittedName>
        <fullName evidence="6">Metalloregulator ArsR/SmtB family transcription factor</fullName>
    </submittedName>
</protein>
<reference evidence="6 7" key="1">
    <citation type="submission" date="2020-12" db="EMBL/GenBank/DDBJ databases">
        <authorList>
            <person name="Ruan W."/>
            <person name="Khan S.A."/>
            <person name="Jeon C.O."/>
        </authorList>
    </citation>
    <scope>NUCLEOTIDE SEQUENCE [LARGE SCALE GENOMIC DNA]</scope>
    <source>
        <strain evidence="6 7">MA-13</strain>
    </source>
</reference>
<keyword evidence="2" id="KW-0805">Transcription regulation</keyword>
<comment type="caution">
    <text evidence="6">The sequence shown here is derived from an EMBL/GenBank/DDBJ whole genome shotgun (WGS) entry which is preliminary data.</text>
</comment>
<dbReference type="Pfam" id="PF01022">
    <property type="entry name" value="HTH_5"/>
    <property type="match status" value="1"/>
</dbReference>
<evidence type="ECO:0000256" key="2">
    <source>
        <dbReference type="ARBA" id="ARBA00023015"/>
    </source>
</evidence>
<dbReference type="EMBL" id="JAERPS020000002">
    <property type="protein sequence ID" value="MBZ9611519.1"/>
    <property type="molecule type" value="Genomic_DNA"/>
</dbReference>
<evidence type="ECO:0000256" key="4">
    <source>
        <dbReference type="ARBA" id="ARBA00023163"/>
    </source>
</evidence>
<evidence type="ECO:0000256" key="1">
    <source>
        <dbReference type="ARBA" id="ARBA00022849"/>
    </source>
</evidence>
<dbReference type="Gene3D" id="1.10.10.10">
    <property type="entry name" value="Winged helix-like DNA-binding domain superfamily/Winged helix DNA-binding domain"/>
    <property type="match status" value="1"/>
</dbReference>
<dbReference type="SMART" id="SM00418">
    <property type="entry name" value="HTH_ARSR"/>
    <property type="match status" value="1"/>
</dbReference>
<dbReference type="RefSeq" id="WP_205309689.1">
    <property type="nucleotide sequence ID" value="NZ_JAERPS020000002.1"/>
</dbReference>
<evidence type="ECO:0000256" key="3">
    <source>
        <dbReference type="ARBA" id="ARBA00023125"/>
    </source>
</evidence>
<dbReference type="InterPro" id="IPR011991">
    <property type="entry name" value="ArsR-like_HTH"/>
</dbReference>
<dbReference type="PRINTS" id="PR00778">
    <property type="entry name" value="HTHARSR"/>
</dbReference>
<keyword evidence="7" id="KW-1185">Reference proteome</keyword>
<dbReference type="InterPro" id="IPR036390">
    <property type="entry name" value="WH_DNA-bd_sf"/>
</dbReference>
<organism evidence="6 7">
    <name type="scientific">Rheinheimera maricola</name>
    <dbReference type="NCBI Taxonomy" id="2793282"/>
    <lineage>
        <taxon>Bacteria</taxon>
        <taxon>Pseudomonadati</taxon>
        <taxon>Pseudomonadota</taxon>
        <taxon>Gammaproteobacteria</taxon>
        <taxon>Chromatiales</taxon>
        <taxon>Chromatiaceae</taxon>
        <taxon>Rheinheimera</taxon>
    </lineage>
</organism>
<evidence type="ECO:0000313" key="6">
    <source>
        <dbReference type="EMBL" id="MBZ9611519.1"/>
    </source>
</evidence>
<keyword evidence="4" id="KW-0804">Transcription</keyword>
<gene>
    <name evidence="6" type="ORF">I4W93_007905</name>
</gene>
<dbReference type="SUPFAM" id="SSF46785">
    <property type="entry name" value="Winged helix' DNA-binding domain"/>
    <property type="match status" value="1"/>
</dbReference>
<feature type="domain" description="HTH arsR-type" evidence="5">
    <location>
        <begin position="1"/>
        <end position="93"/>
    </location>
</feature>
<reference evidence="6 7" key="2">
    <citation type="submission" date="2021-08" db="EMBL/GenBank/DDBJ databases">
        <title>Rheinheimera aquimaris sp. nov., isolated from seawater of the East Sea in Korea.</title>
        <authorList>
            <person name="Kim K.H."/>
            <person name="Wenting R."/>
            <person name="Kim K.R."/>
            <person name="Jeon C.O."/>
        </authorList>
    </citation>
    <scope>NUCLEOTIDE SEQUENCE [LARGE SCALE GENOMIC DNA]</scope>
    <source>
        <strain evidence="6 7">MA-13</strain>
    </source>
</reference>
<dbReference type="PROSITE" id="PS00846">
    <property type="entry name" value="HTH_ARSR_1"/>
    <property type="match status" value="1"/>
</dbReference>
<dbReference type="PANTHER" id="PTHR33154">
    <property type="entry name" value="TRANSCRIPTIONAL REGULATOR, ARSR FAMILY"/>
    <property type="match status" value="1"/>
</dbReference>
<evidence type="ECO:0000259" key="5">
    <source>
        <dbReference type="PROSITE" id="PS50987"/>
    </source>
</evidence>
<dbReference type="NCBIfam" id="NF033788">
    <property type="entry name" value="HTH_metalloreg"/>
    <property type="match status" value="1"/>
</dbReference>
<dbReference type="InterPro" id="IPR001845">
    <property type="entry name" value="HTH_ArsR_DNA-bd_dom"/>
</dbReference>
<dbReference type="InterPro" id="IPR036388">
    <property type="entry name" value="WH-like_DNA-bd_sf"/>
</dbReference>
<dbReference type="CDD" id="cd00090">
    <property type="entry name" value="HTH_ARSR"/>
    <property type="match status" value="1"/>
</dbReference>
<name>A0ABS7X8J6_9GAMM</name>
<keyword evidence="1" id="KW-0059">Arsenical resistance</keyword>
<dbReference type="Proteomes" id="UP000663814">
    <property type="component" value="Unassembled WGS sequence"/>
</dbReference>
<dbReference type="PANTHER" id="PTHR33154:SF18">
    <property type="entry name" value="ARSENICAL RESISTANCE OPERON REPRESSOR"/>
    <property type="match status" value="1"/>
</dbReference>
<dbReference type="PROSITE" id="PS50987">
    <property type="entry name" value="HTH_ARSR_2"/>
    <property type="match status" value="1"/>
</dbReference>
<sequence length="109" mass="12270">MNPVTLYKAMADTTRLKAILLLQQTSELCVCDLMLALDESQPKVSRHLALLKQAGVLQHRKQGLWVFYRLNTNLPGWVHDVLQQTAVHNTAFIKCNLARLAQNPANTCC</sequence>
<dbReference type="InterPro" id="IPR051081">
    <property type="entry name" value="HTH_MetalResp_TranReg"/>
</dbReference>
<keyword evidence="3" id="KW-0238">DNA-binding</keyword>
<dbReference type="InterPro" id="IPR018334">
    <property type="entry name" value="ArsR_HTH"/>
</dbReference>
<accession>A0ABS7X8J6</accession>
<proteinExistence type="predicted"/>
<evidence type="ECO:0000313" key="7">
    <source>
        <dbReference type="Proteomes" id="UP000663814"/>
    </source>
</evidence>
<dbReference type="NCBIfam" id="NF007528">
    <property type="entry name" value="PRK10141.1"/>
    <property type="match status" value="1"/>
</dbReference>